<gene>
    <name evidence="2" type="ORF">LA374_20215</name>
</gene>
<protein>
    <submittedName>
        <fullName evidence="2">Antibiotic biosynthesis monooxygenase</fullName>
    </submittedName>
</protein>
<dbReference type="Gene3D" id="3.30.70.100">
    <property type="match status" value="1"/>
</dbReference>
<dbReference type="Pfam" id="PF03992">
    <property type="entry name" value="ABM"/>
    <property type="match status" value="1"/>
</dbReference>
<feature type="domain" description="ABM" evidence="1">
    <location>
        <begin position="3"/>
        <end position="92"/>
    </location>
</feature>
<dbReference type="InterPro" id="IPR011008">
    <property type="entry name" value="Dimeric_a/b-barrel"/>
</dbReference>
<dbReference type="InterPro" id="IPR007138">
    <property type="entry name" value="ABM_dom"/>
</dbReference>
<keyword evidence="2" id="KW-0503">Monooxygenase</keyword>
<evidence type="ECO:0000313" key="3">
    <source>
        <dbReference type="Proteomes" id="UP000774958"/>
    </source>
</evidence>
<dbReference type="EMBL" id="JAIRBT010000049">
    <property type="protein sequence ID" value="MBZ6068512.1"/>
    <property type="molecule type" value="Genomic_DNA"/>
</dbReference>
<dbReference type="GO" id="GO:0004497">
    <property type="term" value="F:monooxygenase activity"/>
    <property type="evidence" value="ECO:0007669"/>
    <property type="project" value="UniProtKB-KW"/>
</dbReference>
<proteinExistence type="predicted"/>
<sequence length="96" mass="11026">MTILVTFELSHTEEQTPQIKDFFCEILPDTRSFEGNLSAQLFEKPQGGNALVLQEEWRSPAHFDKYIEWRKAIGDFDRLGSLLTQAPQISQLSKVL</sequence>
<dbReference type="Proteomes" id="UP000774958">
    <property type="component" value="Unassembled WGS sequence"/>
</dbReference>
<reference evidence="2 3" key="1">
    <citation type="submission" date="2021-09" db="EMBL/GenBank/DDBJ databases">
        <title>Aeromonas schubertii isolated from Asian sea bass.</title>
        <authorList>
            <person name="Pinpimai K."/>
        </authorList>
    </citation>
    <scope>NUCLEOTIDE SEQUENCE [LARGE SCALE GENOMIC DNA]</scope>
    <source>
        <strain evidence="2 3">CHULA2021a</strain>
    </source>
</reference>
<name>A0ABS7VHJ2_9GAMM</name>
<dbReference type="SUPFAM" id="SSF54909">
    <property type="entry name" value="Dimeric alpha+beta barrel"/>
    <property type="match status" value="1"/>
</dbReference>
<dbReference type="PROSITE" id="PS51725">
    <property type="entry name" value="ABM"/>
    <property type="match status" value="1"/>
</dbReference>
<accession>A0ABS7VHJ2</accession>
<evidence type="ECO:0000313" key="2">
    <source>
        <dbReference type="EMBL" id="MBZ6068512.1"/>
    </source>
</evidence>
<organism evidence="2 3">
    <name type="scientific">Aeromonas schubertii</name>
    <dbReference type="NCBI Taxonomy" id="652"/>
    <lineage>
        <taxon>Bacteria</taxon>
        <taxon>Pseudomonadati</taxon>
        <taxon>Pseudomonadota</taxon>
        <taxon>Gammaproteobacteria</taxon>
        <taxon>Aeromonadales</taxon>
        <taxon>Aeromonadaceae</taxon>
        <taxon>Aeromonas</taxon>
    </lineage>
</organism>
<evidence type="ECO:0000259" key="1">
    <source>
        <dbReference type="PROSITE" id="PS51725"/>
    </source>
</evidence>
<keyword evidence="2" id="KW-0560">Oxidoreductase</keyword>
<keyword evidence="3" id="KW-1185">Reference proteome</keyword>
<dbReference type="RefSeq" id="WP_224163777.1">
    <property type="nucleotide sequence ID" value="NZ_JAIRBT010000049.1"/>
</dbReference>
<comment type="caution">
    <text evidence="2">The sequence shown here is derived from an EMBL/GenBank/DDBJ whole genome shotgun (WGS) entry which is preliminary data.</text>
</comment>